<dbReference type="EMBL" id="JAUEPT010000064">
    <property type="protein sequence ID" value="KAK0435289.1"/>
    <property type="molecule type" value="Genomic_DNA"/>
</dbReference>
<comment type="caution">
    <text evidence="2">The sequence shown here is derived from an EMBL/GenBank/DDBJ whole genome shotgun (WGS) entry which is preliminary data.</text>
</comment>
<keyword evidence="1" id="KW-0472">Membrane</keyword>
<reference evidence="2" key="1">
    <citation type="submission" date="2023-06" db="EMBL/GenBank/DDBJ databases">
        <authorList>
            <consortium name="Lawrence Berkeley National Laboratory"/>
            <person name="Ahrendt S."/>
            <person name="Sahu N."/>
            <person name="Indic B."/>
            <person name="Wong-Bajracharya J."/>
            <person name="Merenyi Z."/>
            <person name="Ke H.-M."/>
            <person name="Monk M."/>
            <person name="Kocsube S."/>
            <person name="Drula E."/>
            <person name="Lipzen A."/>
            <person name="Balint B."/>
            <person name="Henrissat B."/>
            <person name="Andreopoulos B."/>
            <person name="Martin F.M."/>
            <person name="Harder C.B."/>
            <person name="Rigling D."/>
            <person name="Ford K.L."/>
            <person name="Foster G.D."/>
            <person name="Pangilinan J."/>
            <person name="Papanicolaou A."/>
            <person name="Barry K."/>
            <person name="LaButti K."/>
            <person name="Viragh M."/>
            <person name="Koriabine M."/>
            <person name="Yan M."/>
            <person name="Riley R."/>
            <person name="Champramary S."/>
            <person name="Plett K.L."/>
            <person name="Tsai I.J."/>
            <person name="Slot J."/>
            <person name="Sipos G."/>
            <person name="Plett J."/>
            <person name="Nagy L.G."/>
            <person name="Grigoriev I.V."/>
        </authorList>
    </citation>
    <scope>NUCLEOTIDE SEQUENCE</scope>
    <source>
        <strain evidence="2">FPL87.14</strain>
    </source>
</reference>
<evidence type="ECO:0000313" key="2">
    <source>
        <dbReference type="EMBL" id="KAK0435289.1"/>
    </source>
</evidence>
<gene>
    <name evidence="2" type="ORF">EV421DRAFT_1245487</name>
</gene>
<evidence type="ECO:0008006" key="4">
    <source>
        <dbReference type="Google" id="ProtNLM"/>
    </source>
</evidence>
<dbReference type="Proteomes" id="UP001175226">
    <property type="component" value="Unassembled WGS sequence"/>
</dbReference>
<name>A0AA39MIU7_9AGAR</name>
<proteinExistence type="predicted"/>
<keyword evidence="1" id="KW-0812">Transmembrane</keyword>
<organism evidence="2 3">
    <name type="scientific">Armillaria borealis</name>
    <dbReference type="NCBI Taxonomy" id="47425"/>
    <lineage>
        <taxon>Eukaryota</taxon>
        <taxon>Fungi</taxon>
        <taxon>Dikarya</taxon>
        <taxon>Basidiomycota</taxon>
        <taxon>Agaricomycotina</taxon>
        <taxon>Agaricomycetes</taxon>
        <taxon>Agaricomycetidae</taxon>
        <taxon>Agaricales</taxon>
        <taxon>Marasmiineae</taxon>
        <taxon>Physalacriaceae</taxon>
        <taxon>Armillaria</taxon>
    </lineage>
</organism>
<evidence type="ECO:0000256" key="1">
    <source>
        <dbReference type="SAM" id="Phobius"/>
    </source>
</evidence>
<feature type="transmembrane region" description="Helical" evidence="1">
    <location>
        <begin position="21"/>
        <end position="39"/>
    </location>
</feature>
<accession>A0AA39MIU7</accession>
<dbReference type="AlphaFoldDB" id="A0AA39MIU7"/>
<sequence>MARGSSRVMPDRSPPPTTRHVIVSFIFIFNFKFWFKFPFSYHRPPHWNSFPKRNPVLTFSHFVCTFLIWILGHLSEFFWLLTFCFPPSSGPSFLRRFYCSFLNGTTLLS</sequence>
<keyword evidence="3" id="KW-1185">Reference proteome</keyword>
<evidence type="ECO:0000313" key="3">
    <source>
        <dbReference type="Proteomes" id="UP001175226"/>
    </source>
</evidence>
<feature type="transmembrane region" description="Helical" evidence="1">
    <location>
        <begin position="59"/>
        <end position="85"/>
    </location>
</feature>
<keyword evidence="1" id="KW-1133">Transmembrane helix</keyword>
<protein>
    <recommendedName>
        <fullName evidence="4">Transmembrane protein</fullName>
    </recommendedName>
</protein>